<feature type="chain" id="PRO_5006918978" description="VirK protein" evidence="1">
    <location>
        <begin position="23"/>
        <end position="168"/>
    </location>
</feature>
<dbReference type="EMBL" id="LNYY01000004">
    <property type="protein sequence ID" value="KTD71438.1"/>
    <property type="molecule type" value="Genomic_DNA"/>
</dbReference>
<gene>
    <name evidence="2" type="ORF">Lste_0204</name>
</gene>
<feature type="signal peptide" evidence="1">
    <location>
        <begin position="1"/>
        <end position="22"/>
    </location>
</feature>
<proteinExistence type="predicted"/>
<dbReference type="RefSeq" id="WP_058509225.1">
    <property type="nucleotide sequence ID" value="NZ_DAIOMV010000014.1"/>
</dbReference>
<comment type="caution">
    <text evidence="2">The sequence shown here is derived from an EMBL/GenBank/DDBJ whole genome shotgun (WGS) entry which is preliminary data.</text>
</comment>
<name>A0A0W0ZR57_9GAMM</name>
<reference evidence="2 3" key="1">
    <citation type="submission" date="2015-11" db="EMBL/GenBank/DDBJ databases">
        <title>Genomic analysis of 38 Legionella species identifies large and diverse effector repertoires.</title>
        <authorList>
            <person name="Burstein D."/>
            <person name="Amaro F."/>
            <person name="Zusman T."/>
            <person name="Lifshitz Z."/>
            <person name="Cohen O."/>
            <person name="Gilbert J.A."/>
            <person name="Pupko T."/>
            <person name="Shuman H.A."/>
            <person name="Segal G."/>
        </authorList>
    </citation>
    <scope>NUCLEOTIDE SEQUENCE [LARGE SCALE GENOMIC DNA]</scope>
    <source>
        <strain evidence="2 3">IMVS3376</strain>
    </source>
</reference>
<evidence type="ECO:0000313" key="3">
    <source>
        <dbReference type="Proteomes" id="UP000054926"/>
    </source>
</evidence>
<evidence type="ECO:0000313" key="2">
    <source>
        <dbReference type="EMBL" id="KTD71438.1"/>
    </source>
</evidence>
<dbReference type="PATRIC" id="fig|947033.5.peg.222"/>
<protein>
    <recommendedName>
        <fullName evidence="4">VirK protein</fullName>
    </recommendedName>
</protein>
<sequence>MRISRSVVVGVSLLLSLNQANAQDLDPNADSNNITNFSQLVKAVESGEDVRGIIHFDNCEATGPLATQAMRRLEGATTRFNFTNYFHGQETINNILIDTVTTSMKIFIQNPSGEFLTLSGRLSVFDDNTVTLHVNFFDPILHKQQMVVDWTCNFNKDDGKNGLVLFNS</sequence>
<dbReference type="Proteomes" id="UP000054926">
    <property type="component" value="Unassembled WGS sequence"/>
</dbReference>
<organism evidence="2 3">
    <name type="scientific">Legionella steelei</name>
    <dbReference type="NCBI Taxonomy" id="947033"/>
    <lineage>
        <taxon>Bacteria</taxon>
        <taxon>Pseudomonadati</taxon>
        <taxon>Pseudomonadota</taxon>
        <taxon>Gammaproteobacteria</taxon>
        <taxon>Legionellales</taxon>
        <taxon>Legionellaceae</taxon>
        <taxon>Legionella</taxon>
    </lineage>
</organism>
<evidence type="ECO:0008006" key="4">
    <source>
        <dbReference type="Google" id="ProtNLM"/>
    </source>
</evidence>
<keyword evidence="3" id="KW-1185">Reference proteome</keyword>
<dbReference type="STRING" id="947033.Lste_0204"/>
<dbReference type="AlphaFoldDB" id="A0A0W0ZR57"/>
<evidence type="ECO:0000256" key="1">
    <source>
        <dbReference type="SAM" id="SignalP"/>
    </source>
</evidence>
<keyword evidence="1" id="KW-0732">Signal</keyword>
<dbReference type="OrthoDB" id="5648847at2"/>
<accession>A0A0W0ZR57</accession>